<dbReference type="InterPro" id="IPR006527">
    <property type="entry name" value="F-box-assoc_dom_typ1"/>
</dbReference>
<organism evidence="2 3">
    <name type="scientific">Malus domestica</name>
    <name type="common">Apple</name>
    <name type="synonym">Pyrus malus</name>
    <dbReference type="NCBI Taxonomy" id="3750"/>
    <lineage>
        <taxon>Eukaryota</taxon>
        <taxon>Viridiplantae</taxon>
        <taxon>Streptophyta</taxon>
        <taxon>Embryophyta</taxon>
        <taxon>Tracheophyta</taxon>
        <taxon>Spermatophyta</taxon>
        <taxon>Magnoliopsida</taxon>
        <taxon>eudicotyledons</taxon>
        <taxon>Gunneridae</taxon>
        <taxon>Pentapetalae</taxon>
        <taxon>rosids</taxon>
        <taxon>fabids</taxon>
        <taxon>Rosales</taxon>
        <taxon>Rosaceae</taxon>
        <taxon>Amygdaloideae</taxon>
        <taxon>Maleae</taxon>
        <taxon>Malus</taxon>
    </lineage>
</organism>
<reference evidence="2 3" key="1">
    <citation type="submission" date="2018-10" db="EMBL/GenBank/DDBJ databases">
        <title>A high-quality apple genome assembly.</title>
        <authorList>
            <person name="Hu J."/>
        </authorList>
    </citation>
    <scope>NUCLEOTIDE SEQUENCE [LARGE SCALE GENOMIC DNA]</scope>
    <source>
        <strain evidence="3">cv. HFTH1</strain>
        <tissue evidence="2">Young leaf</tissue>
    </source>
</reference>
<evidence type="ECO:0000313" key="3">
    <source>
        <dbReference type="Proteomes" id="UP000290289"/>
    </source>
</evidence>
<dbReference type="EMBL" id="RDQH01000337">
    <property type="protein sequence ID" value="RXH83713.1"/>
    <property type="molecule type" value="Genomic_DNA"/>
</dbReference>
<dbReference type="PANTHER" id="PTHR31672">
    <property type="entry name" value="BNACNNG10540D PROTEIN"/>
    <property type="match status" value="1"/>
</dbReference>
<comment type="caution">
    <text evidence="2">The sequence shown here is derived from an EMBL/GenBank/DDBJ whole genome shotgun (WGS) entry which is preliminary data.</text>
</comment>
<dbReference type="NCBIfam" id="TIGR01640">
    <property type="entry name" value="F_box_assoc_1"/>
    <property type="match status" value="1"/>
</dbReference>
<dbReference type="Proteomes" id="UP000290289">
    <property type="component" value="Chromosome 11"/>
</dbReference>
<gene>
    <name evidence="2" type="ORF">DVH24_005966</name>
</gene>
<evidence type="ECO:0000259" key="1">
    <source>
        <dbReference type="Pfam" id="PF07734"/>
    </source>
</evidence>
<dbReference type="InterPro" id="IPR050796">
    <property type="entry name" value="SCF_F-box_component"/>
</dbReference>
<protein>
    <recommendedName>
        <fullName evidence="1">F-box associated beta-propeller type 1 domain-containing protein</fullName>
    </recommendedName>
</protein>
<dbReference type="PANTHER" id="PTHR31672:SF13">
    <property type="entry name" value="F-BOX PROTEIN CPR30-LIKE"/>
    <property type="match status" value="1"/>
</dbReference>
<name>A0A498IR25_MALDO</name>
<sequence length="153" mass="17679">MHLDEFLDHNDTDEQNLVSAIEHEYVCSEVSGIFVSLLCSCNDLLCMLCDSRLYLADPSTKETKKLPEIPKEENYRNSVKVYGVGFDRSAYEHKVVTGIYNKHDRLTNPFIDDFDEGVVFSVYTLETDSWRKIERLFPYITSQQGIMLNGDLH</sequence>
<dbReference type="AlphaFoldDB" id="A0A498IR25"/>
<dbReference type="Pfam" id="PF07734">
    <property type="entry name" value="FBA_1"/>
    <property type="match status" value="1"/>
</dbReference>
<evidence type="ECO:0000313" key="2">
    <source>
        <dbReference type="EMBL" id="RXH83713.1"/>
    </source>
</evidence>
<keyword evidence="3" id="KW-1185">Reference proteome</keyword>
<dbReference type="InterPro" id="IPR017451">
    <property type="entry name" value="F-box-assoc_interact_dom"/>
</dbReference>
<proteinExistence type="predicted"/>
<accession>A0A498IR25</accession>
<feature type="domain" description="F-box associated beta-propeller type 1" evidence="1">
    <location>
        <begin position="32"/>
        <end position="153"/>
    </location>
</feature>